<dbReference type="GO" id="GO:0043386">
    <property type="term" value="P:mycotoxin biosynthetic process"/>
    <property type="evidence" value="ECO:0007669"/>
    <property type="project" value="UniProtKB-ARBA"/>
</dbReference>
<evidence type="ECO:0000313" key="11">
    <source>
        <dbReference type="Proteomes" id="UP001149954"/>
    </source>
</evidence>
<dbReference type="Gene3D" id="1.10.630.10">
    <property type="entry name" value="Cytochrome P450"/>
    <property type="match status" value="1"/>
</dbReference>
<evidence type="ECO:0000256" key="7">
    <source>
        <dbReference type="ARBA" id="ARBA00023033"/>
    </source>
</evidence>
<evidence type="ECO:0000256" key="3">
    <source>
        <dbReference type="ARBA" id="ARBA00022617"/>
    </source>
</evidence>
<sequence>MEMLPELLLGGVPKVLLQGTIGIIICLMVHQLVLSDSHEHKQFWKKQKKQVWVGLRPEWFPKFRASLRTISGIRQMLDEGYEKYSKNGKAFILPTIAEAPWVVLPPSSMRELLSKTDAELDPDIIHAEQLQHYYTQGPLGWHAVQVPIQFDLVRRQLSRQLPLVIPIMAEEVDRSFRRYWGTQRTPVEVNVFETCTQIVTRVANRVFAGPDICQNEAFLLHSRRYSEGVGRAGIIIRLLLRWLRWLLAPLITYSNRKNYKVCLDIALPVVKDRLKKTLAADPTWKAPVDGLQWLLEDCVKCDDAREINPSLIVQRLLMLNFVAIETMAMSMTHTVIDLYSAPDCASFVAGLRKELDRVWREESQQQPQPQAGQWSKAGLDRLIRVDSTIRESMRVSDLSYIAVPRMVAHPAGLDFQQAGELLHIPQGVRVCVPSHAIQRDPDCYSDPFIFNPFRFSDTDQVAAGQKAPSIATTTDTFLAFGHGRHACPGRFFAAQMIKLMLAYLVQNYEADPLKRVVEKKVQVGTARPNASLCLLVHRRD</sequence>
<keyword evidence="11" id="KW-1185">Reference proteome</keyword>
<keyword evidence="5 9" id="KW-0560">Oxidoreductase</keyword>
<evidence type="ECO:0000256" key="4">
    <source>
        <dbReference type="ARBA" id="ARBA00022723"/>
    </source>
</evidence>
<keyword evidence="3 8" id="KW-0349">Heme</keyword>
<dbReference type="CDD" id="cd11041">
    <property type="entry name" value="CYP503A1-like"/>
    <property type="match status" value="1"/>
</dbReference>
<evidence type="ECO:0000256" key="5">
    <source>
        <dbReference type="ARBA" id="ARBA00023002"/>
    </source>
</evidence>
<dbReference type="InterPro" id="IPR002403">
    <property type="entry name" value="Cyt_P450_E_grp-IV"/>
</dbReference>
<comment type="similarity">
    <text evidence="2 9">Belongs to the cytochrome P450 family.</text>
</comment>
<evidence type="ECO:0000256" key="8">
    <source>
        <dbReference type="PIRSR" id="PIRSR602403-1"/>
    </source>
</evidence>
<reference evidence="10" key="2">
    <citation type="journal article" date="2023" name="IMA Fungus">
        <title>Comparative genomic study of the Penicillium genus elucidates a diverse pangenome and 15 lateral gene transfer events.</title>
        <authorList>
            <person name="Petersen C."/>
            <person name="Sorensen T."/>
            <person name="Nielsen M.R."/>
            <person name="Sondergaard T.E."/>
            <person name="Sorensen J.L."/>
            <person name="Fitzpatrick D.A."/>
            <person name="Frisvad J.C."/>
            <person name="Nielsen K.L."/>
        </authorList>
    </citation>
    <scope>NUCLEOTIDE SEQUENCE</scope>
    <source>
        <strain evidence="10">IBT 29495</strain>
    </source>
</reference>
<feature type="binding site" description="axial binding residue" evidence="8">
    <location>
        <position position="487"/>
    </location>
    <ligand>
        <name>heme</name>
        <dbReference type="ChEBI" id="CHEBI:30413"/>
    </ligand>
    <ligandPart>
        <name>Fe</name>
        <dbReference type="ChEBI" id="CHEBI:18248"/>
    </ligandPart>
</feature>
<dbReference type="PANTHER" id="PTHR46206">
    <property type="entry name" value="CYTOCHROME P450"/>
    <property type="match status" value="1"/>
</dbReference>
<dbReference type="InterPro" id="IPR001128">
    <property type="entry name" value="Cyt_P450"/>
</dbReference>
<dbReference type="EMBL" id="JAPWDS010000001">
    <property type="protein sequence ID" value="KAJ5519606.1"/>
    <property type="molecule type" value="Genomic_DNA"/>
</dbReference>
<evidence type="ECO:0000313" key="10">
    <source>
        <dbReference type="EMBL" id="KAJ5519606.1"/>
    </source>
</evidence>
<dbReference type="GO" id="GO:0004497">
    <property type="term" value="F:monooxygenase activity"/>
    <property type="evidence" value="ECO:0007669"/>
    <property type="project" value="UniProtKB-KW"/>
</dbReference>
<keyword evidence="4 8" id="KW-0479">Metal-binding</keyword>
<gene>
    <name evidence="10" type="ORF">N7463_000059</name>
</gene>
<dbReference type="SUPFAM" id="SSF48264">
    <property type="entry name" value="Cytochrome P450"/>
    <property type="match status" value="1"/>
</dbReference>
<dbReference type="GO" id="GO:0005506">
    <property type="term" value="F:iron ion binding"/>
    <property type="evidence" value="ECO:0007669"/>
    <property type="project" value="InterPro"/>
</dbReference>
<proteinExistence type="inferred from homology"/>
<dbReference type="Pfam" id="PF00067">
    <property type="entry name" value="p450"/>
    <property type="match status" value="1"/>
</dbReference>
<evidence type="ECO:0000256" key="1">
    <source>
        <dbReference type="ARBA" id="ARBA00001971"/>
    </source>
</evidence>
<dbReference type="Proteomes" id="UP001149954">
    <property type="component" value="Unassembled WGS sequence"/>
</dbReference>
<reference evidence="10" key="1">
    <citation type="submission" date="2022-12" db="EMBL/GenBank/DDBJ databases">
        <authorList>
            <person name="Petersen C."/>
        </authorList>
    </citation>
    <scope>NUCLEOTIDE SEQUENCE</scope>
    <source>
        <strain evidence="10">IBT 29495</strain>
    </source>
</reference>
<comment type="cofactor">
    <cofactor evidence="1 8">
        <name>heme</name>
        <dbReference type="ChEBI" id="CHEBI:30413"/>
    </cofactor>
</comment>
<dbReference type="PROSITE" id="PS00086">
    <property type="entry name" value="CYTOCHROME_P450"/>
    <property type="match status" value="1"/>
</dbReference>
<dbReference type="GO" id="GO:0016705">
    <property type="term" value="F:oxidoreductase activity, acting on paired donors, with incorporation or reduction of molecular oxygen"/>
    <property type="evidence" value="ECO:0007669"/>
    <property type="project" value="InterPro"/>
</dbReference>
<evidence type="ECO:0000256" key="9">
    <source>
        <dbReference type="RuleBase" id="RU000461"/>
    </source>
</evidence>
<keyword evidence="6 8" id="KW-0408">Iron</keyword>
<dbReference type="PANTHER" id="PTHR46206:SF1">
    <property type="entry name" value="P450, PUTATIVE (EUROFUNG)-RELATED"/>
    <property type="match status" value="1"/>
</dbReference>
<dbReference type="AlphaFoldDB" id="A0A9W9Y3T1"/>
<comment type="caution">
    <text evidence="10">The sequence shown here is derived from an EMBL/GenBank/DDBJ whole genome shotgun (WGS) entry which is preliminary data.</text>
</comment>
<evidence type="ECO:0000256" key="2">
    <source>
        <dbReference type="ARBA" id="ARBA00010617"/>
    </source>
</evidence>
<dbReference type="OrthoDB" id="1844152at2759"/>
<organism evidence="10 11">
    <name type="scientific">Penicillium fimorum</name>
    <dbReference type="NCBI Taxonomy" id="1882269"/>
    <lineage>
        <taxon>Eukaryota</taxon>
        <taxon>Fungi</taxon>
        <taxon>Dikarya</taxon>
        <taxon>Ascomycota</taxon>
        <taxon>Pezizomycotina</taxon>
        <taxon>Eurotiomycetes</taxon>
        <taxon>Eurotiomycetidae</taxon>
        <taxon>Eurotiales</taxon>
        <taxon>Aspergillaceae</taxon>
        <taxon>Penicillium</taxon>
    </lineage>
</organism>
<dbReference type="InterPro" id="IPR036396">
    <property type="entry name" value="Cyt_P450_sf"/>
</dbReference>
<name>A0A9W9Y3T1_9EURO</name>
<protein>
    <submittedName>
        <fullName evidence="10">Ent-kaurene oxidase</fullName>
    </submittedName>
</protein>
<evidence type="ECO:0000256" key="6">
    <source>
        <dbReference type="ARBA" id="ARBA00023004"/>
    </source>
</evidence>
<dbReference type="PRINTS" id="PR00465">
    <property type="entry name" value="EP450IV"/>
</dbReference>
<keyword evidence="7 9" id="KW-0503">Monooxygenase</keyword>
<accession>A0A9W9Y3T1</accession>
<dbReference type="InterPro" id="IPR017972">
    <property type="entry name" value="Cyt_P450_CS"/>
</dbReference>
<dbReference type="GO" id="GO:0020037">
    <property type="term" value="F:heme binding"/>
    <property type="evidence" value="ECO:0007669"/>
    <property type="project" value="InterPro"/>
</dbReference>